<sequence>MLVTEDIKRIMFESENKQFELLRYEPRSDDMNASELIRINGYTVPCIVEWDYVVTYWKDIDLGIRVITEYCTDLFDTVVHELLTEKDWVVDWIQKRQKILYEVCHAGEFNEEWMTRQLG</sequence>
<keyword evidence="1" id="KW-1185">Reference proteome</keyword>
<evidence type="ECO:0000313" key="1">
    <source>
        <dbReference type="Proteomes" id="UP000095282"/>
    </source>
</evidence>
<dbReference type="Proteomes" id="UP000095282">
    <property type="component" value="Unplaced"/>
</dbReference>
<accession>A0A1I7UZC6</accession>
<dbReference type="AlphaFoldDB" id="A0A1I7UZC6"/>
<organism evidence="1 2">
    <name type="scientific">Caenorhabditis tropicalis</name>
    <dbReference type="NCBI Taxonomy" id="1561998"/>
    <lineage>
        <taxon>Eukaryota</taxon>
        <taxon>Metazoa</taxon>
        <taxon>Ecdysozoa</taxon>
        <taxon>Nematoda</taxon>
        <taxon>Chromadorea</taxon>
        <taxon>Rhabditida</taxon>
        <taxon>Rhabditina</taxon>
        <taxon>Rhabditomorpha</taxon>
        <taxon>Rhabditoidea</taxon>
        <taxon>Rhabditidae</taxon>
        <taxon>Peloderinae</taxon>
        <taxon>Caenorhabditis</taxon>
    </lineage>
</organism>
<protein>
    <submittedName>
        <fullName evidence="2">FBA_2 domain-containing protein</fullName>
    </submittedName>
</protein>
<dbReference type="WBParaSite" id="Csp11.Scaffold630.g20854.t1">
    <property type="protein sequence ID" value="Csp11.Scaffold630.g20854.t1"/>
    <property type="gene ID" value="Csp11.Scaffold630.g20854"/>
</dbReference>
<evidence type="ECO:0000313" key="2">
    <source>
        <dbReference type="WBParaSite" id="Csp11.Scaffold630.g20854.t1"/>
    </source>
</evidence>
<name>A0A1I7UZC6_9PELO</name>
<proteinExistence type="predicted"/>
<reference evidence="2" key="1">
    <citation type="submission" date="2016-11" db="UniProtKB">
        <authorList>
            <consortium name="WormBaseParasite"/>
        </authorList>
    </citation>
    <scope>IDENTIFICATION</scope>
</reference>